<organism evidence="1 2">
    <name type="scientific">Xenopus laevis</name>
    <name type="common">African clawed frog</name>
    <dbReference type="NCBI Taxonomy" id="8355"/>
    <lineage>
        <taxon>Eukaryota</taxon>
        <taxon>Metazoa</taxon>
        <taxon>Chordata</taxon>
        <taxon>Craniata</taxon>
        <taxon>Vertebrata</taxon>
        <taxon>Euteleostomi</taxon>
        <taxon>Amphibia</taxon>
        <taxon>Batrachia</taxon>
        <taxon>Anura</taxon>
        <taxon>Pipoidea</taxon>
        <taxon>Pipidae</taxon>
        <taxon>Xenopodinae</taxon>
        <taxon>Xenopus</taxon>
        <taxon>Xenopus</taxon>
    </lineage>
</organism>
<gene>
    <name evidence="1" type="ORF">XELAEV_18035223mg</name>
</gene>
<dbReference type="Proteomes" id="UP000694892">
    <property type="component" value="Chromosome 7L"/>
</dbReference>
<dbReference type="AlphaFoldDB" id="A0A974CFV1"/>
<evidence type="ECO:0000313" key="2">
    <source>
        <dbReference type="Proteomes" id="UP000694892"/>
    </source>
</evidence>
<protein>
    <submittedName>
        <fullName evidence="1">Uncharacterized protein</fullName>
    </submittedName>
</protein>
<evidence type="ECO:0000313" key="1">
    <source>
        <dbReference type="EMBL" id="OCT72252.1"/>
    </source>
</evidence>
<dbReference type="EMBL" id="CM004478">
    <property type="protein sequence ID" value="OCT72252.1"/>
    <property type="molecule type" value="Genomic_DNA"/>
</dbReference>
<reference evidence="2" key="1">
    <citation type="journal article" date="2016" name="Nature">
        <title>Genome evolution in the allotetraploid frog Xenopus laevis.</title>
        <authorList>
            <person name="Session A.M."/>
            <person name="Uno Y."/>
            <person name="Kwon T."/>
            <person name="Chapman J.A."/>
            <person name="Toyoda A."/>
            <person name="Takahashi S."/>
            <person name="Fukui A."/>
            <person name="Hikosaka A."/>
            <person name="Suzuki A."/>
            <person name="Kondo M."/>
            <person name="van Heeringen S.J."/>
            <person name="Quigley I."/>
            <person name="Heinz S."/>
            <person name="Ogino H."/>
            <person name="Ochi H."/>
            <person name="Hellsten U."/>
            <person name="Lyons J.B."/>
            <person name="Simakov O."/>
            <person name="Putnam N."/>
            <person name="Stites J."/>
            <person name="Kuroki Y."/>
            <person name="Tanaka T."/>
            <person name="Michiue T."/>
            <person name="Watanabe M."/>
            <person name="Bogdanovic O."/>
            <person name="Lister R."/>
            <person name="Georgiou G."/>
            <person name="Paranjpe S.S."/>
            <person name="van Kruijsbergen I."/>
            <person name="Shu S."/>
            <person name="Carlson J."/>
            <person name="Kinoshita T."/>
            <person name="Ohta Y."/>
            <person name="Mawaribuchi S."/>
            <person name="Jenkins J."/>
            <person name="Grimwood J."/>
            <person name="Schmutz J."/>
            <person name="Mitros T."/>
            <person name="Mozaffari S.V."/>
            <person name="Suzuki Y."/>
            <person name="Haramoto Y."/>
            <person name="Yamamoto T.S."/>
            <person name="Takagi C."/>
            <person name="Heald R."/>
            <person name="Miller K."/>
            <person name="Haudenschild C."/>
            <person name="Kitzman J."/>
            <person name="Nakayama T."/>
            <person name="Izutsu Y."/>
            <person name="Robert J."/>
            <person name="Fortriede J."/>
            <person name="Burns K."/>
            <person name="Lotay V."/>
            <person name="Karimi K."/>
            <person name="Yasuoka Y."/>
            <person name="Dichmann D.S."/>
            <person name="Flajnik M.F."/>
            <person name="Houston D.W."/>
            <person name="Shendure J."/>
            <person name="DuPasquier L."/>
            <person name="Vize P.D."/>
            <person name="Zorn A.M."/>
            <person name="Ito M."/>
            <person name="Marcotte E.M."/>
            <person name="Wallingford J.B."/>
            <person name="Ito Y."/>
            <person name="Asashima M."/>
            <person name="Ueno N."/>
            <person name="Matsuda Y."/>
            <person name="Veenstra G.J."/>
            <person name="Fujiyama A."/>
            <person name="Harland R.M."/>
            <person name="Taira M."/>
            <person name="Rokhsar D.S."/>
        </authorList>
    </citation>
    <scope>NUCLEOTIDE SEQUENCE [LARGE SCALE GENOMIC DNA]</scope>
    <source>
        <strain evidence="2">J</strain>
    </source>
</reference>
<proteinExistence type="predicted"/>
<name>A0A974CFV1_XENLA</name>
<sequence>MNPSRGLALDTKIACVVVSAQGWKGFLFYFLYAPYLSHNLELSNTVKCTFSCENTRCQTLRTIHTVPAFFFSQQRKSIVCHKPYL</sequence>
<accession>A0A974CFV1</accession>